<proteinExistence type="inferred from homology"/>
<evidence type="ECO:0000256" key="2">
    <source>
        <dbReference type="ARBA" id="ARBA00009514"/>
    </source>
</evidence>
<dbReference type="InterPro" id="IPR040462">
    <property type="entry name" value="EARLY_FLOWERING_4"/>
</dbReference>
<keyword evidence="3" id="KW-0090">Biological rhythms</keyword>
<dbReference type="GO" id="GO:0042753">
    <property type="term" value="P:positive regulation of circadian rhythm"/>
    <property type="evidence" value="ECO:0007669"/>
    <property type="project" value="InterPro"/>
</dbReference>
<dbReference type="AlphaFoldDB" id="A0A059AFC0"/>
<dbReference type="EMBL" id="KK198762">
    <property type="protein sequence ID" value="KCW52523.1"/>
    <property type="molecule type" value="Genomic_DNA"/>
</dbReference>
<dbReference type="GO" id="GO:0005634">
    <property type="term" value="C:nucleus"/>
    <property type="evidence" value="ECO:0007669"/>
    <property type="project" value="UniProtKB-SubCell"/>
</dbReference>
<sequence>MKSVRPPPSMEESAVAKPRRRRAAAAAATNSTTTTVATADRPTPEPGGGVEDAGLEGEGCDAEAWEMLTESFRRVQSVLDRNRALISQVNENHQSKVPDNIAKNVALISEINGNISKVLSIYSDLSVNFSEVVHQRHALQNGAGGRNGEKLESSGA</sequence>
<dbReference type="PANTHER" id="PTHR33469:SF36">
    <property type="entry name" value="PROTEIN EARLY FLOWERING 4-LIKE"/>
    <property type="match status" value="1"/>
</dbReference>
<evidence type="ECO:0000256" key="3">
    <source>
        <dbReference type="ARBA" id="ARBA00023108"/>
    </source>
</evidence>
<dbReference type="eggNOG" id="ENOG502S43Z">
    <property type="taxonomic scope" value="Eukaryota"/>
</dbReference>
<feature type="domain" description="Protein EARLY FLOWERING 4" evidence="6">
    <location>
        <begin position="60"/>
        <end position="138"/>
    </location>
</feature>
<feature type="region of interest" description="Disordered" evidence="5">
    <location>
        <begin position="1"/>
        <end position="56"/>
    </location>
</feature>
<evidence type="ECO:0000256" key="1">
    <source>
        <dbReference type="ARBA" id="ARBA00004123"/>
    </source>
</evidence>
<organism evidence="7">
    <name type="scientific">Eucalyptus grandis</name>
    <name type="common">Flooded gum</name>
    <dbReference type="NCBI Taxonomy" id="71139"/>
    <lineage>
        <taxon>Eukaryota</taxon>
        <taxon>Viridiplantae</taxon>
        <taxon>Streptophyta</taxon>
        <taxon>Embryophyta</taxon>
        <taxon>Tracheophyta</taxon>
        <taxon>Spermatophyta</taxon>
        <taxon>Magnoliopsida</taxon>
        <taxon>eudicotyledons</taxon>
        <taxon>Gunneridae</taxon>
        <taxon>Pentapetalae</taxon>
        <taxon>rosids</taxon>
        <taxon>malvids</taxon>
        <taxon>Myrtales</taxon>
        <taxon>Myrtaceae</taxon>
        <taxon>Myrtoideae</taxon>
        <taxon>Eucalypteae</taxon>
        <taxon>Eucalyptus</taxon>
    </lineage>
</organism>
<protein>
    <recommendedName>
        <fullName evidence="6">Protein EARLY FLOWERING 4 domain-containing protein</fullName>
    </recommendedName>
</protein>
<dbReference type="GO" id="GO:0009649">
    <property type="term" value="P:entrainment of circadian clock"/>
    <property type="evidence" value="ECO:0000318"/>
    <property type="project" value="GO_Central"/>
</dbReference>
<dbReference type="Pfam" id="PF07011">
    <property type="entry name" value="Elf4"/>
    <property type="match status" value="1"/>
</dbReference>
<gene>
    <name evidence="7" type="ORF">EUGRSUZ_J01911</name>
</gene>
<dbReference type="Gramene" id="KCW52523">
    <property type="protein sequence ID" value="KCW52523"/>
    <property type="gene ID" value="EUGRSUZ_J01911"/>
</dbReference>
<name>A0A059AFC0_EUCGR</name>
<accession>A0A059AFC0</accession>
<comment type="subcellular location">
    <subcellularLocation>
        <location evidence="1">Nucleus</location>
    </subcellularLocation>
</comment>
<reference evidence="7" key="1">
    <citation type="submission" date="2013-07" db="EMBL/GenBank/DDBJ databases">
        <title>The genome of Eucalyptus grandis.</title>
        <authorList>
            <person name="Schmutz J."/>
            <person name="Hayes R."/>
            <person name="Myburg A."/>
            <person name="Tuskan G."/>
            <person name="Grattapaglia D."/>
            <person name="Rokhsar D.S."/>
        </authorList>
    </citation>
    <scope>NUCLEOTIDE SEQUENCE</scope>
    <source>
        <tissue evidence="7">Leaf extractions</tissue>
    </source>
</reference>
<dbReference type="InterPro" id="IPR009741">
    <property type="entry name" value="EARLY_FLOWERING_4_dom"/>
</dbReference>
<evidence type="ECO:0000256" key="4">
    <source>
        <dbReference type="ARBA" id="ARBA00023242"/>
    </source>
</evidence>
<dbReference type="OMA" id="HAFPDEY"/>
<evidence type="ECO:0000256" key="5">
    <source>
        <dbReference type="SAM" id="MobiDB-lite"/>
    </source>
</evidence>
<comment type="similarity">
    <text evidence="2">Belongs to the EARLY FLOWERING 4 family.</text>
</comment>
<dbReference type="STRING" id="71139.A0A059AFC0"/>
<keyword evidence="4" id="KW-0539">Nucleus</keyword>
<dbReference type="GO" id="GO:0048511">
    <property type="term" value="P:rhythmic process"/>
    <property type="evidence" value="ECO:0007669"/>
    <property type="project" value="UniProtKB-KW"/>
</dbReference>
<dbReference type="PANTHER" id="PTHR33469">
    <property type="entry name" value="PROTEIN ELF4-LIKE 4"/>
    <property type="match status" value="1"/>
</dbReference>
<evidence type="ECO:0000313" key="7">
    <source>
        <dbReference type="EMBL" id="KCW52523.1"/>
    </source>
</evidence>
<dbReference type="InParanoid" id="A0A059AFC0"/>
<evidence type="ECO:0000259" key="6">
    <source>
        <dbReference type="Pfam" id="PF07011"/>
    </source>
</evidence>
<feature type="compositionally biased region" description="Low complexity" evidence="5">
    <location>
        <begin position="24"/>
        <end position="41"/>
    </location>
</feature>